<dbReference type="Ensembl" id="ENSCPVT00000014831.2">
    <property type="protein sequence ID" value="ENSCPVP00000014198.1"/>
    <property type="gene ID" value="ENSCPVG00000010365.2"/>
</dbReference>
<organism evidence="2 3">
    <name type="scientific">Geospiza parvula</name>
    <name type="common">Small tree-finch</name>
    <name type="synonym">Camarhynchus parvulus</name>
    <dbReference type="NCBI Taxonomy" id="87175"/>
    <lineage>
        <taxon>Eukaryota</taxon>
        <taxon>Metazoa</taxon>
        <taxon>Chordata</taxon>
        <taxon>Craniata</taxon>
        <taxon>Vertebrata</taxon>
        <taxon>Euteleostomi</taxon>
        <taxon>Archelosauria</taxon>
        <taxon>Archosauria</taxon>
        <taxon>Dinosauria</taxon>
        <taxon>Saurischia</taxon>
        <taxon>Theropoda</taxon>
        <taxon>Coelurosauria</taxon>
        <taxon>Aves</taxon>
        <taxon>Neognathae</taxon>
        <taxon>Neoaves</taxon>
        <taxon>Telluraves</taxon>
        <taxon>Australaves</taxon>
        <taxon>Passeriformes</taxon>
        <taxon>Thraupidae</taxon>
        <taxon>Camarhynchus</taxon>
    </lineage>
</organism>
<protein>
    <recommendedName>
        <fullName evidence="1">DUF7789 domain-containing protein</fullName>
    </recommendedName>
</protein>
<keyword evidence="3" id="KW-1185">Reference proteome</keyword>
<name>A0A8C3N297_GEOPR</name>
<sequence length="364" mass="40200">MDGSGAAAAAGPSLPNLTPRHRQLIPTPCGPIKPCSELSFPVKIYFCVTILSLLSVIGLTIETLVRQAEEDFTISFIQLVGAVFCVYYVSRGILQENRQELVVFVLSILLLMLRSIINFTLLPAGQKPQLLARFVLILLVGSFDVICALILMQSQSMMAFRVGGALESLQAQYFMLNLCFSMLTFDLQAQLCLCILLISLHEVTLLHNIISATGVVWGCLKVTVGITAILKELKPLVWVFLIQNVPEVVYLIYLLYTCFPPMEGSTPELSPCSSPRVKPPQELLPCTQVAMKCPWRGRKVSHISWSSAGGTELKKQNLFGKFPAGTKHLSLLFLLLWKHRGSHLHVSGECCSFQCFLPGQTQTS</sequence>
<evidence type="ECO:0000313" key="2">
    <source>
        <dbReference type="Ensembl" id="ENSCPVP00000014198.1"/>
    </source>
</evidence>
<dbReference type="Pfam" id="PF25044">
    <property type="entry name" value="DUF7789"/>
    <property type="match status" value="2"/>
</dbReference>
<reference evidence="2" key="3">
    <citation type="submission" date="2025-09" db="UniProtKB">
        <authorList>
            <consortium name="Ensembl"/>
        </authorList>
    </citation>
    <scope>IDENTIFICATION</scope>
</reference>
<proteinExistence type="predicted"/>
<dbReference type="AlphaFoldDB" id="A0A8C3N297"/>
<reference evidence="2" key="1">
    <citation type="submission" date="2020-02" db="EMBL/GenBank/DDBJ databases">
        <authorList>
            <person name="Enbody D E."/>
            <person name="Pettersson E M."/>
        </authorList>
    </citation>
    <scope>NUCLEOTIDE SEQUENCE [LARGE SCALE GENOMIC DNA]</scope>
</reference>
<feature type="domain" description="DUF7789" evidence="1">
    <location>
        <begin position="164"/>
        <end position="258"/>
    </location>
</feature>
<reference evidence="2" key="2">
    <citation type="submission" date="2025-08" db="UniProtKB">
        <authorList>
            <consortium name="Ensembl"/>
        </authorList>
    </citation>
    <scope>IDENTIFICATION</scope>
</reference>
<dbReference type="PANTHER" id="PTHR39299:SF1">
    <property type="entry name" value="TRANSMEMBRANE PROTEIN"/>
    <property type="match status" value="1"/>
</dbReference>
<gene>
    <name evidence="2" type="primary">LOC115912385</name>
</gene>
<dbReference type="PANTHER" id="PTHR39299">
    <property type="entry name" value="TRANSMEMBRANE PROTEIN"/>
    <property type="match status" value="1"/>
</dbReference>
<feature type="domain" description="DUF7789" evidence="1">
    <location>
        <begin position="29"/>
        <end position="153"/>
    </location>
</feature>
<accession>A0A8C3N297</accession>
<evidence type="ECO:0000259" key="1">
    <source>
        <dbReference type="Pfam" id="PF25044"/>
    </source>
</evidence>
<evidence type="ECO:0000313" key="3">
    <source>
        <dbReference type="Proteomes" id="UP000694382"/>
    </source>
</evidence>
<dbReference type="InterPro" id="IPR056691">
    <property type="entry name" value="DUF7789"/>
</dbReference>
<dbReference type="Proteomes" id="UP000694382">
    <property type="component" value="Chromosome 21"/>
</dbReference>